<reference evidence="5 6" key="1">
    <citation type="journal article" date="2011" name="Proc. Natl. Acad. Sci. U.S.A.">
        <title>Evolutionary erosion of yeast sex chromosomes by mating-type switching accidents.</title>
        <authorList>
            <person name="Gordon J.L."/>
            <person name="Armisen D."/>
            <person name="Proux-Wera E."/>
            <person name="Oheigeartaigh S.S."/>
            <person name="Byrne K.P."/>
            <person name="Wolfe K.H."/>
        </authorList>
    </citation>
    <scope>NUCLEOTIDE SEQUENCE [LARGE SCALE GENOMIC DNA]</scope>
    <source>
        <strain evidence="6">ATCC 10597 / BCRC 20456 / CBS 421 / NBRC 0211 / NRRL Y-12639</strain>
    </source>
</reference>
<accession>G0WAN5</accession>
<evidence type="ECO:0000256" key="2">
    <source>
        <dbReference type="ARBA" id="ARBA00019193"/>
    </source>
</evidence>
<dbReference type="STRING" id="1071378.G0WAN5"/>
<dbReference type="GO" id="GO:0110131">
    <property type="term" value="C:Aim21-Tda2 complex"/>
    <property type="evidence" value="ECO:0007669"/>
    <property type="project" value="EnsemblFungi"/>
</dbReference>
<dbReference type="RefSeq" id="XP_003670551.1">
    <property type="nucleotide sequence ID" value="XM_003670503.1"/>
</dbReference>
<dbReference type="GO" id="GO:0030837">
    <property type="term" value="P:negative regulation of actin filament polymerization"/>
    <property type="evidence" value="ECO:0007669"/>
    <property type="project" value="EnsemblFungi"/>
</dbReference>
<dbReference type="EMBL" id="HE580271">
    <property type="protein sequence ID" value="CCD25308.1"/>
    <property type="molecule type" value="Genomic_DNA"/>
</dbReference>
<dbReference type="Pfam" id="PF03645">
    <property type="entry name" value="Tctex-1"/>
    <property type="match status" value="1"/>
</dbReference>
<dbReference type="GeneID" id="11499057"/>
<comment type="similarity">
    <text evidence="1 4">Belongs to the TDA2 family.</text>
</comment>
<name>G0WAN5_NAUDC</name>
<dbReference type="HOGENOM" id="CLU_137494_1_0_1"/>
<dbReference type="CDD" id="cd21457">
    <property type="entry name" value="DLC-like_TDA2"/>
    <property type="match status" value="1"/>
</dbReference>
<dbReference type="GO" id="GO:0051015">
    <property type="term" value="F:actin filament binding"/>
    <property type="evidence" value="ECO:0007669"/>
    <property type="project" value="EnsemblFungi"/>
</dbReference>
<keyword evidence="3 4" id="KW-0966">Cell projection</keyword>
<dbReference type="InterPro" id="IPR005334">
    <property type="entry name" value="Tctex-1-like"/>
</dbReference>
<evidence type="ECO:0000256" key="3">
    <source>
        <dbReference type="ARBA" id="ARBA00023273"/>
    </source>
</evidence>
<dbReference type="Gene3D" id="3.30.1140.40">
    <property type="entry name" value="Tctex-1"/>
    <property type="match status" value="1"/>
</dbReference>
<protein>
    <recommendedName>
        <fullName evidence="2 4">Topoisomerase I damage affected protein 2</fullName>
    </recommendedName>
</protein>
<comment type="subcellular location">
    <subcellularLocation>
        <location evidence="4">Cytoplasm</location>
    </subcellularLocation>
    <subcellularLocation>
        <location evidence="4">Cell projection</location>
    </subcellularLocation>
</comment>
<keyword evidence="4" id="KW-0963">Cytoplasm</keyword>
<dbReference type="Proteomes" id="UP000000689">
    <property type="component" value="Chromosome 5"/>
</dbReference>
<gene>
    <name evidence="5" type="primary">NDAI0E04910</name>
    <name evidence="5" type="ordered locus">NDAI_0E04910</name>
</gene>
<evidence type="ECO:0000256" key="1">
    <source>
        <dbReference type="ARBA" id="ARBA00010778"/>
    </source>
</evidence>
<dbReference type="eggNOG" id="ENOG502S7YH">
    <property type="taxonomic scope" value="Eukaryota"/>
</dbReference>
<dbReference type="AlphaFoldDB" id="G0WAN5"/>
<evidence type="ECO:0000313" key="5">
    <source>
        <dbReference type="EMBL" id="CCD25308.1"/>
    </source>
</evidence>
<proteinExistence type="inferred from homology"/>
<evidence type="ECO:0000313" key="6">
    <source>
        <dbReference type="Proteomes" id="UP000000689"/>
    </source>
</evidence>
<dbReference type="KEGG" id="ndi:NDAI_0E04910"/>
<dbReference type="OrthoDB" id="10059120at2759"/>
<dbReference type="GO" id="GO:2000813">
    <property type="term" value="P:negative regulation of barbed-end actin filament capping"/>
    <property type="evidence" value="ECO:0007669"/>
    <property type="project" value="EnsemblFungi"/>
</dbReference>
<organism evidence="5 6">
    <name type="scientific">Naumovozyma dairenensis (strain ATCC 10597 / BCRC 20456 / CBS 421 / NBRC 0211 / NRRL Y-12639)</name>
    <name type="common">Saccharomyces dairenensis</name>
    <dbReference type="NCBI Taxonomy" id="1071378"/>
    <lineage>
        <taxon>Eukaryota</taxon>
        <taxon>Fungi</taxon>
        <taxon>Dikarya</taxon>
        <taxon>Ascomycota</taxon>
        <taxon>Saccharomycotina</taxon>
        <taxon>Saccharomycetes</taxon>
        <taxon>Saccharomycetales</taxon>
        <taxon>Saccharomycetaceae</taxon>
        <taxon>Naumovozyma</taxon>
    </lineage>
</organism>
<sequence length="123" mass="14366">MNVQVEEVDLSQAPFSSEKLIDFIESSYDSIVNADDESALKDIWIRNILQRLNKFSSSYKYVVSMTCLESSKDQNTQNNYSISTSFGAIWNPQKDGQFTYRINSKHSDTLDKEYMFTIMWIYK</sequence>
<dbReference type="InterPro" id="IPR038586">
    <property type="entry name" value="Tctex-1-like_sf"/>
</dbReference>
<keyword evidence="6" id="KW-1185">Reference proteome</keyword>
<dbReference type="OMA" id="TIIWISK"/>
<evidence type="ECO:0000256" key="4">
    <source>
        <dbReference type="RuleBase" id="RU367012"/>
    </source>
</evidence>
<dbReference type="GO" id="GO:0042995">
    <property type="term" value="C:cell projection"/>
    <property type="evidence" value="ECO:0007669"/>
    <property type="project" value="UniProtKB-SubCell"/>
</dbReference>